<dbReference type="RefSeq" id="WP_251419350.1">
    <property type="nucleotide sequence ID" value="NZ_JAMQGM010000064.1"/>
</dbReference>
<protein>
    <submittedName>
        <fullName evidence="1">Uncharacterized protein</fullName>
    </submittedName>
</protein>
<evidence type="ECO:0000313" key="2">
    <source>
        <dbReference type="Proteomes" id="UP001167160"/>
    </source>
</evidence>
<accession>A0ABT0XD80</accession>
<evidence type="ECO:0000313" key="1">
    <source>
        <dbReference type="EMBL" id="MCM2580471.1"/>
    </source>
</evidence>
<reference evidence="1" key="1">
    <citation type="journal article" date="2023" name="Int. J. Syst. Evol. Microbiol.">
        <title>Streptomyces meridianus sp. nov. isolated from brackish water of the Tagus estuary in Alcochete, Portugal.</title>
        <authorList>
            <person name="Santos J.D.N."/>
            <person name="Klimek D."/>
            <person name="Calusinska M."/>
            <person name="Lobo Da Cunha A."/>
            <person name="Catita J."/>
            <person name="Goncalves H."/>
            <person name="Gonzalez I."/>
            <person name="Reyes F."/>
            <person name="Lage O.M."/>
        </authorList>
    </citation>
    <scope>NUCLEOTIDE SEQUENCE</scope>
    <source>
        <strain evidence="1">MTZ3.1</strain>
    </source>
</reference>
<proteinExistence type="predicted"/>
<dbReference type="Proteomes" id="UP001167160">
    <property type="component" value="Unassembled WGS sequence"/>
</dbReference>
<sequence>MDHLNSSLRERGPVTQRRLVVVGIVRRRRGRTTTLTATPAGAVGRIAPTGGAR</sequence>
<keyword evidence="2" id="KW-1185">Reference proteome</keyword>
<name>A0ABT0XD80_9ACTN</name>
<comment type="caution">
    <text evidence="1">The sequence shown here is derived from an EMBL/GenBank/DDBJ whole genome shotgun (WGS) entry which is preliminary data.</text>
</comment>
<gene>
    <name evidence="1" type="ORF">M1E25_24565</name>
</gene>
<dbReference type="EMBL" id="JAMQGM010000064">
    <property type="protein sequence ID" value="MCM2580471.1"/>
    <property type="molecule type" value="Genomic_DNA"/>
</dbReference>
<organism evidence="1 2">
    <name type="scientific">Streptomyces meridianus</name>
    <dbReference type="NCBI Taxonomy" id="2938945"/>
    <lineage>
        <taxon>Bacteria</taxon>
        <taxon>Bacillati</taxon>
        <taxon>Actinomycetota</taxon>
        <taxon>Actinomycetes</taxon>
        <taxon>Kitasatosporales</taxon>
        <taxon>Streptomycetaceae</taxon>
        <taxon>Streptomyces</taxon>
    </lineage>
</organism>